<protein>
    <recommendedName>
        <fullName evidence="1">DUF8159 domain-containing protein</fullName>
    </recommendedName>
</protein>
<dbReference type="STRING" id="660521.SAMN04487949_2206"/>
<sequence>MTADMTDLEAELRSNGISVESVDVDETVQLVYLTSFPGPTVHHMEMGRALNVFIDLAEDDEWDPAPVEATVLRSDDDVQGTWRAEPEWFAGLLEYRLSEEDFSERVIGTVTNYDVDEQAGEVA</sequence>
<evidence type="ECO:0000313" key="2">
    <source>
        <dbReference type="EMBL" id="SDM59773.1"/>
    </source>
</evidence>
<dbReference type="Proteomes" id="UP000199451">
    <property type="component" value="Unassembled WGS sequence"/>
</dbReference>
<feature type="domain" description="DUF8159" evidence="1">
    <location>
        <begin position="5"/>
        <end position="113"/>
    </location>
</feature>
<dbReference type="AlphaFoldDB" id="A0A1G9UIX0"/>
<keyword evidence="3" id="KW-1185">Reference proteome</keyword>
<dbReference type="RefSeq" id="WP_089697490.1">
    <property type="nucleotide sequence ID" value="NZ_FNHL01000002.1"/>
</dbReference>
<name>A0A1G9UIX0_9EURY</name>
<reference evidence="3" key="1">
    <citation type="submission" date="2016-10" db="EMBL/GenBank/DDBJ databases">
        <authorList>
            <person name="Varghese N."/>
            <person name="Submissions S."/>
        </authorList>
    </citation>
    <scope>NUCLEOTIDE SEQUENCE [LARGE SCALE GENOMIC DNA]</scope>
    <source>
        <strain evidence="3">CGMCC 1.10119</strain>
    </source>
</reference>
<dbReference type="Pfam" id="PF26490">
    <property type="entry name" value="DUF8159"/>
    <property type="match status" value="1"/>
</dbReference>
<evidence type="ECO:0000259" key="1">
    <source>
        <dbReference type="Pfam" id="PF26490"/>
    </source>
</evidence>
<gene>
    <name evidence="2" type="ORF">SAMN04487949_2206</name>
</gene>
<dbReference type="EMBL" id="FNHL01000002">
    <property type="protein sequence ID" value="SDM59773.1"/>
    <property type="molecule type" value="Genomic_DNA"/>
</dbReference>
<dbReference type="InterPro" id="IPR058473">
    <property type="entry name" value="DUF8159"/>
</dbReference>
<dbReference type="OrthoDB" id="290983at2157"/>
<accession>A0A1G9UIX0</accession>
<evidence type="ECO:0000313" key="3">
    <source>
        <dbReference type="Proteomes" id="UP000199451"/>
    </source>
</evidence>
<organism evidence="2 3">
    <name type="scientific">Halogranum gelatinilyticum</name>
    <dbReference type="NCBI Taxonomy" id="660521"/>
    <lineage>
        <taxon>Archaea</taxon>
        <taxon>Methanobacteriati</taxon>
        <taxon>Methanobacteriota</taxon>
        <taxon>Stenosarchaea group</taxon>
        <taxon>Halobacteria</taxon>
        <taxon>Halobacteriales</taxon>
        <taxon>Haloferacaceae</taxon>
    </lineage>
</organism>
<proteinExistence type="predicted"/>